<reference evidence="2 3" key="1">
    <citation type="submission" date="2019-03" db="EMBL/GenBank/DDBJ databases">
        <title>Genomic Encyclopedia of Type Strains, Phase IV (KMG-IV): sequencing the most valuable type-strain genomes for metagenomic binning, comparative biology and taxonomic classification.</title>
        <authorList>
            <person name="Goeker M."/>
        </authorList>
    </citation>
    <scope>NUCLEOTIDE SEQUENCE [LARGE SCALE GENOMIC DNA]</scope>
    <source>
        <strain evidence="2 3">DSM 46831</strain>
    </source>
</reference>
<evidence type="ECO:0000313" key="2">
    <source>
        <dbReference type="EMBL" id="TCP69441.1"/>
    </source>
</evidence>
<evidence type="ECO:0000313" key="3">
    <source>
        <dbReference type="Proteomes" id="UP000294746"/>
    </source>
</evidence>
<proteinExistence type="predicted"/>
<dbReference type="AlphaFoldDB" id="A0A4R2S0B0"/>
<keyword evidence="3" id="KW-1185">Reference proteome</keyword>
<dbReference type="Proteomes" id="UP000294746">
    <property type="component" value="Unassembled WGS sequence"/>
</dbReference>
<dbReference type="PROSITE" id="PS51257">
    <property type="entry name" value="PROKAR_LIPOPROTEIN"/>
    <property type="match status" value="1"/>
</dbReference>
<comment type="caution">
    <text evidence="2">The sequence shown here is derived from an EMBL/GenBank/DDBJ whole genome shotgun (WGS) entry which is preliminary data.</text>
</comment>
<protein>
    <recommendedName>
        <fullName evidence="4">Lipoprotein</fullName>
    </recommendedName>
</protein>
<organism evidence="2 3">
    <name type="scientific">Baia soyae</name>
    <dbReference type="NCBI Taxonomy" id="1544746"/>
    <lineage>
        <taxon>Bacteria</taxon>
        <taxon>Bacillati</taxon>
        <taxon>Bacillota</taxon>
        <taxon>Bacilli</taxon>
        <taxon>Bacillales</taxon>
        <taxon>Thermoactinomycetaceae</taxon>
        <taxon>Baia</taxon>
    </lineage>
</organism>
<keyword evidence="1" id="KW-0732">Signal</keyword>
<evidence type="ECO:0008006" key="4">
    <source>
        <dbReference type="Google" id="ProtNLM"/>
    </source>
</evidence>
<name>A0A4R2S0B0_9BACL</name>
<accession>A0A4R2S0B0</accession>
<feature type="chain" id="PRO_5020447401" description="Lipoprotein" evidence="1">
    <location>
        <begin position="23"/>
        <end position="207"/>
    </location>
</feature>
<dbReference type="EMBL" id="SLXV01000008">
    <property type="protein sequence ID" value="TCP69441.1"/>
    <property type="molecule type" value="Genomic_DNA"/>
</dbReference>
<sequence length="207" mass="22754">MRKMFFLCVIGVLLMGTGCSSALEAQQAKRTEIVKASIKQTPSADSIIQHALGIGEVYPSVESLSKASSIIIQGVVIHRNTFQSEGIAYIKFTVKVTKALSGEIQVGETVSFITLLGFNTMKTSEKIILFGRYHPKDSLLSKDYYTSVGGFQGQFHIKGNRAKRITSHLSATDQKTFPPLEMKLSLLTTKIKKAKKTINKRPPVSTN</sequence>
<gene>
    <name evidence="2" type="ORF">EDD57_1089</name>
</gene>
<feature type="signal peptide" evidence="1">
    <location>
        <begin position="1"/>
        <end position="22"/>
    </location>
</feature>
<evidence type="ECO:0000256" key="1">
    <source>
        <dbReference type="SAM" id="SignalP"/>
    </source>
</evidence>